<keyword evidence="1" id="KW-0812">Transmembrane</keyword>
<protein>
    <submittedName>
        <fullName evidence="2">Uncharacterized protein</fullName>
    </submittedName>
</protein>
<gene>
    <name evidence="2" type="ORF">METZ01_LOCUS474534</name>
</gene>
<accession>A0A383BPB2</accession>
<proteinExistence type="predicted"/>
<feature type="transmembrane region" description="Helical" evidence="1">
    <location>
        <begin position="36"/>
        <end position="55"/>
    </location>
</feature>
<dbReference type="EMBL" id="UINC01202053">
    <property type="protein sequence ID" value="SVE21680.1"/>
    <property type="molecule type" value="Genomic_DNA"/>
</dbReference>
<dbReference type="AlphaFoldDB" id="A0A383BPB2"/>
<organism evidence="2">
    <name type="scientific">marine metagenome</name>
    <dbReference type="NCBI Taxonomy" id="408172"/>
    <lineage>
        <taxon>unclassified sequences</taxon>
        <taxon>metagenomes</taxon>
        <taxon>ecological metagenomes</taxon>
    </lineage>
</organism>
<evidence type="ECO:0000313" key="2">
    <source>
        <dbReference type="EMBL" id="SVE21680.1"/>
    </source>
</evidence>
<evidence type="ECO:0000256" key="1">
    <source>
        <dbReference type="SAM" id="Phobius"/>
    </source>
</evidence>
<feature type="transmembrane region" description="Helical" evidence="1">
    <location>
        <begin position="6"/>
        <end position="24"/>
    </location>
</feature>
<keyword evidence="1" id="KW-1133">Transmembrane helix</keyword>
<name>A0A383BPB2_9ZZZZ</name>
<reference evidence="2" key="1">
    <citation type="submission" date="2018-05" db="EMBL/GenBank/DDBJ databases">
        <authorList>
            <person name="Lanie J.A."/>
            <person name="Ng W.-L."/>
            <person name="Kazmierczak K.M."/>
            <person name="Andrzejewski T.M."/>
            <person name="Davidsen T.M."/>
            <person name="Wayne K.J."/>
            <person name="Tettelin H."/>
            <person name="Glass J.I."/>
            <person name="Rusch D."/>
            <person name="Podicherti R."/>
            <person name="Tsui H.-C.T."/>
            <person name="Winkler M.E."/>
        </authorList>
    </citation>
    <scope>NUCLEOTIDE SEQUENCE</scope>
</reference>
<sequence length="56" mass="6268">MGLEEIFPAISLIAVLILVLPAFLRSNSKLKQFLTNLSIWAIIVLAVMIVLYLILK</sequence>
<keyword evidence="1" id="KW-0472">Membrane</keyword>